<gene>
    <name evidence="1" type="ORF">GALL_439450</name>
</gene>
<reference evidence="1" key="1">
    <citation type="submission" date="2016-10" db="EMBL/GenBank/DDBJ databases">
        <title>Sequence of Gallionella enrichment culture.</title>
        <authorList>
            <person name="Poehlein A."/>
            <person name="Muehling M."/>
            <person name="Daniel R."/>
        </authorList>
    </citation>
    <scope>NUCLEOTIDE SEQUENCE</scope>
</reference>
<evidence type="ECO:0000313" key="1">
    <source>
        <dbReference type="EMBL" id="OIQ74404.1"/>
    </source>
</evidence>
<comment type="caution">
    <text evidence="1">The sequence shown here is derived from an EMBL/GenBank/DDBJ whole genome shotgun (WGS) entry which is preliminary data.</text>
</comment>
<dbReference type="AlphaFoldDB" id="A0A1J5Q3D6"/>
<proteinExistence type="predicted"/>
<dbReference type="EMBL" id="MLJW01002520">
    <property type="protein sequence ID" value="OIQ74404.1"/>
    <property type="molecule type" value="Genomic_DNA"/>
</dbReference>
<protein>
    <submittedName>
        <fullName evidence="1">Uncharacterized protein</fullName>
    </submittedName>
</protein>
<accession>A0A1J5Q3D6</accession>
<organism evidence="1">
    <name type="scientific">mine drainage metagenome</name>
    <dbReference type="NCBI Taxonomy" id="410659"/>
    <lineage>
        <taxon>unclassified sequences</taxon>
        <taxon>metagenomes</taxon>
        <taxon>ecological metagenomes</taxon>
    </lineage>
</organism>
<name>A0A1J5Q3D6_9ZZZZ</name>
<sequence length="119" mass="14215">MLRGIKPLAVFSDVYPGIDDPWVFPDDAFQPYVDSGRLIQFDYVEFSDIPLPPPFRGVRHLMYALPSEEWRFDAYLELMRHLHAFGWSDDYEREEGRLLGYQPWEVEIWMSRRLAPTFK</sequence>